<feature type="chain" id="PRO_5008899333" description="Chitin-binding type-2 domain-containing protein" evidence="1">
    <location>
        <begin position="26"/>
        <end position="527"/>
    </location>
</feature>
<gene>
    <name evidence="3" type="primary">RvY_19351-1</name>
    <name evidence="3" type="synonym">RvY_19351.1</name>
    <name evidence="3" type="ORF">RvY_19351</name>
</gene>
<evidence type="ECO:0000313" key="4">
    <source>
        <dbReference type="Proteomes" id="UP000186922"/>
    </source>
</evidence>
<dbReference type="EMBL" id="BDGG01000039">
    <property type="protein sequence ID" value="GAV09881.1"/>
    <property type="molecule type" value="Genomic_DNA"/>
</dbReference>
<dbReference type="InterPro" id="IPR002557">
    <property type="entry name" value="Chitin-bd_dom"/>
</dbReference>
<feature type="signal peptide" evidence="1">
    <location>
        <begin position="1"/>
        <end position="25"/>
    </location>
</feature>
<keyword evidence="1" id="KW-0732">Signal</keyword>
<proteinExistence type="predicted"/>
<feature type="domain" description="Chitin-binding type-2" evidence="2">
    <location>
        <begin position="175"/>
        <end position="235"/>
    </location>
</feature>
<protein>
    <recommendedName>
        <fullName evidence="2">Chitin-binding type-2 domain-containing protein</fullName>
    </recommendedName>
</protein>
<dbReference type="GO" id="GO:0008061">
    <property type="term" value="F:chitin binding"/>
    <property type="evidence" value="ECO:0007669"/>
    <property type="project" value="InterPro"/>
</dbReference>
<dbReference type="Proteomes" id="UP000186922">
    <property type="component" value="Unassembled WGS sequence"/>
</dbReference>
<dbReference type="PROSITE" id="PS50940">
    <property type="entry name" value="CHIT_BIND_II"/>
    <property type="match status" value="1"/>
</dbReference>
<dbReference type="STRING" id="947166.A0A1D1W941"/>
<name>A0A1D1W941_RAMVA</name>
<dbReference type="AlphaFoldDB" id="A0A1D1W941"/>
<evidence type="ECO:0000313" key="3">
    <source>
        <dbReference type="EMBL" id="GAV09881.1"/>
    </source>
</evidence>
<accession>A0A1D1W941</accession>
<organism evidence="3 4">
    <name type="scientific">Ramazzottius varieornatus</name>
    <name type="common">Water bear</name>
    <name type="synonym">Tardigrade</name>
    <dbReference type="NCBI Taxonomy" id="947166"/>
    <lineage>
        <taxon>Eukaryota</taxon>
        <taxon>Metazoa</taxon>
        <taxon>Ecdysozoa</taxon>
        <taxon>Tardigrada</taxon>
        <taxon>Eutardigrada</taxon>
        <taxon>Parachela</taxon>
        <taxon>Hypsibioidea</taxon>
        <taxon>Ramazzottiidae</taxon>
        <taxon>Ramazzottius</taxon>
    </lineage>
</organism>
<reference evidence="3 4" key="1">
    <citation type="journal article" date="2016" name="Nat. Commun.">
        <title>Extremotolerant tardigrade genome and improved radiotolerance of human cultured cells by tardigrade-unique protein.</title>
        <authorList>
            <person name="Hashimoto T."/>
            <person name="Horikawa D.D."/>
            <person name="Saito Y."/>
            <person name="Kuwahara H."/>
            <person name="Kozuka-Hata H."/>
            <person name="Shin-I T."/>
            <person name="Minakuchi Y."/>
            <person name="Ohishi K."/>
            <person name="Motoyama A."/>
            <person name="Aizu T."/>
            <person name="Enomoto A."/>
            <person name="Kondo K."/>
            <person name="Tanaka S."/>
            <person name="Hara Y."/>
            <person name="Koshikawa S."/>
            <person name="Sagara H."/>
            <person name="Miura T."/>
            <person name="Yokobori S."/>
            <person name="Miyagawa K."/>
            <person name="Suzuki Y."/>
            <person name="Kubo T."/>
            <person name="Oyama M."/>
            <person name="Kohara Y."/>
            <person name="Fujiyama A."/>
            <person name="Arakawa K."/>
            <person name="Katayama T."/>
            <person name="Toyoda A."/>
            <person name="Kunieda T."/>
        </authorList>
    </citation>
    <scope>NUCLEOTIDE SEQUENCE [LARGE SCALE GENOMIC DNA]</scope>
    <source>
        <strain evidence="3 4">YOKOZUNA-1</strain>
    </source>
</reference>
<evidence type="ECO:0000259" key="2">
    <source>
        <dbReference type="PROSITE" id="PS50940"/>
    </source>
</evidence>
<evidence type="ECO:0000256" key="1">
    <source>
        <dbReference type="SAM" id="SignalP"/>
    </source>
</evidence>
<keyword evidence="4" id="KW-1185">Reference proteome</keyword>
<sequence>MDASVFRYLVLSMAGSLMVALSVHGQTTSAQDAMCANYCLSPNNPSNPGGAAPNDTASLYVAYTNTCSSLFCCCDAATLNCSYNYQLVTCFPGFFFDPNPNPPGYTCRPNIEMNQAPVCCDPTTNNGSIAPGCPTTTPSNPCIGPSSTVQTTTALSASTTALPPAKHKCYDRCDATYCGTKQNGFYEVSPCSRNYCKCTNGTGAYFSCASGKYFDGSVPPGPTSCRFGNATWCPPNGGLSGPPPPNITELAPLCNATNCVARNNSNMYYALDCCSPNWCYCYSNTNATVQTCPPGQYFDSRSEWVKCRPSNLLEFCPTTFVTTTAAPATSASTGCPTGAPTTTVAPTTTTAAPTTTTAPPTTTTALVSTTTAAVQQPNCYSRCDVTFCNGKAPNYYASHPCSRNLCGCNTTTSGNTTAQYYGCAAGRYFDQSSQTCKLLGDNTCPTSGTPKSTQPKTSVEQLCNAQNCNDRRNQATYYPLDCCSPFWCYCFSNGTRAVQTCPTGQIYDHRPEWVQCRDNSLVEYCLQ</sequence>
<dbReference type="GO" id="GO:0005576">
    <property type="term" value="C:extracellular region"/>
    <property type="evidence" value="ECO:0007669"/>
    <property type="project" value="InterPro"/>
</dbReference>
<comment type="caution">
    <text evidence="3">The sequence shown here is derived from an EMBL/GenBank/DDBJ whole genome shotgun (WGS) entry which is preliminary data.</text>
</comment>
<dbReference type="SMART" id="SM00494">
    <property type="entry name" value="ChtBD2"/>
    <property type="match status" value="4"/>
</dbReference>